<sequence length="104" mass="12244">MDEVDSAARHKILNINISNHDNCRHSVSQIITTYQPRSCRADVLLKTFSLATVSLEYLGYLLLNAVWGKRESKWEFNMDQTKLSRNNEWQIKNTEFKLTILYKH</sequence>
<name>A0A7S3LK64_9STRA</name>
<dbReference type="AlphaFoldDB" id="A0A7S3LK64"/>
<protein>
    <submittedName>
        <fullName evidence="1">Uncharacterized protein</fullName>
    </submittedName>
</protein>
<gene>
    <name evidence="1" type="ORF">ASTO00021_LOCUS4209</name>
</gene>
<evidence type="ECO:0000313" key="1">
    <source>
        <dbReference type="EMBL" id="CAE0433895.1"/>
    </source>
</evidence>
<organism evidence="1">
    <name type="scientific">Aplanochytrium stocchinoi</name>
    <dbReference type="NCBI Taxonomy" id="215587"/>
    <lineage>
        <taxon>Eukaryota</taxon>
        <taxon>Sar</taxon>
        <taxon>Stramenopiles</taxon>
        <taxon>Bigyra</taxon>
        <taxon>Labyrinthulomycetes</taxon>
        <taxon>Thraustochytrida</taxon>
        <taxon>Thraustochytriidae</taxon>
        <taxon>Aplanochytrium</taxon>
    </lineage>
</organism>
<proteinExistence type="predicted"/>
<accession>A0A7S3LK64</accession>
<reference evidence="1" key="1">
    <citation type="submission" date="2021-01" db="EMBL/GenBank/DDBJ databases">
        <authorList>
            <person name="Corre E."/>
            <person name="Pelletier E."/>
            <person name="Niang G."/>
            <person name="Scheremetjew M."/>
            <person name="Finn R."/>
            <person name="Kale V."/>
            <person name="Holt S."/>
            <person name="Cochrane G."/>
            <person name="Meng A."/>
            <person name="Brown T."/>
            <person name="Cohen L."/>
        </authorList>
    </citation>
    <scope>NUCLEOTIDE SEQUENCE</scope>
    <source>
        <strain evidence="1">GSBS06</strain>
    </source>
</reference>
<dbReference type="EMBL" id="HBIN01005790">
    <property type="protein sequence ID" value="CAE0433895.1"/>
    <property type="molecule type" value="Transcribed_RNA"/>
</dbReference>